<dbReference type="PANTHER" id="PTHR16433">
    <property type="entry name" value="DOLICHOL-PHOSPHATE MANNOSYLTRANSFERASE SUBUNIT 3"/>
    <property type="match status" value="1"/>
</dbReference>
<name>A0A101ME23_PENFR</name>
<protein>
    <recommendedName>
        <fullName evidence="7">Dolichol-phosphate mannosyltransferase subunit 3</fullName>
    </recommendedName>
</protein>
<dbReference type="Pfam" id="PF08285">
    <property type="entry name" value="DPM3"/>
    <property type="match status" value="1"/>
</dbReference>
<keyword evidence="4 7" id="KW-0256">Endoplasmic reticulum</keyword>
<reference evidence="8 9" key="1">
    <citation type="submission" date="2015-10" db="EMBL/GenBank/DDBJ databases">
        <title>Genome sequencing of Penicillium freii.</title>
        <authorList>
            <person name="Nguyen H.D."/>
            <person name="Visagie C.M."/>
            <person name="Seifert K.A."/>
        </authorList>
    </citation>
    <scope>NUCLEOTIDE SEQUENCE [LARGE SCALE GENOMIC DNA]</scope>
    <source>
        <strain evidence="8 9">DAOM 242723</strain>
    </source>
</reference>
<dbReference type="UniPathway" id="UPA00378"/>
<comment type="similarity">
    <text evidence="2 7">Belongs to the DPM3 family.</text>
</comment>
<dbReference type="GO" id="GO:0005789">
    <property type="term" value="C:endoplasmic reticulum membrane"/>
    <property type="evidence" value="ECO:0007669"/>
    <property type="project" value="UniProtKB-SubCell"/>
</dbReference>
<dbReference type="PANTHER" id="PTHR16433:SF0">
    <property type="entry name" value="DOLICHOL-PHOSPHATE MANNOSYLTRANSFERASE SUBUNIT 3"/>
    <property type="match status" value="1"/>
</dbReference>
<evidence type="ECO:0000256" key="7">
    <source>
        <dbReference type="RuleBase" id="RU365085"/>
    </source>
</evidence>
<feature type="transmembrane region" description="Helical" evidence="7">
    <location>
        <begin position="62"/>
        <end position="85"/>
    </location>
</feature>
<comment type="caution">
    <text evidence="7">Lacks conserved residue(s) required for the propagation of feature annotation.</text>
</comment>
<keyword evidence="9" id="KW-1185">Reference proteome</keyword>
<evidence type="ECO:0000313" key="9">
    <source>
        <dbReference type="Proteomes" id="UP000055045"/>
    </source>
</evidence>
<evidence type="ECO:0000256" key="5">
    <source>
        <dbReference type="ARBA" id="ARBA00022989"/>
    </source>
</evidence>
<organism evidence="8 9">
    <name type="scientific">Penicillium freii</name>
    <dbReference type="NCBI Taxonomy" id="48697"/>
    <lineage>
        <taxon>Eukaryota</taxon>
        <taxon>Fungi</taxon>
        <taxon>Dikarya</taxon>
        <taxon>Ascomycota</taxon>
        <taxon>Pezizomycotina</taxon>
        <taxon>Eurotiomycetes</taxon>
        <taxon>Eurotiomycetidae</taxon>
        <taxon>Eurotiales</taxon>
        <taxon>Aspergillaceae</taxon>
        <taxon>Penicillium</taxon>
    </lineage>
</organism>
<dbReference type="AlphaFoldDB" id="A0A101ME23"/>
<dbReference type="STRING" id="48697.A0A101ME23"/>
<dbReference type="GO" id="GO:0033185">
    <property type="term" value="C:dolichol-phosphate-mannose synthase complex"/>
    <property type="evidence" value="ECO:0007669"/>
    <property type="project" value="TreeGrafter"/>
</dbReference>
<evidence type="ECO:0000313" key="8">
    <source>
        <dbReference type="EMBL" id="KUM58753.1"/>
    </source>
</evidence>
<comment type="caution">
    <text evidence="8">The sequence shown here is derived from an EMBL/GenBank/DDBJ whole genome shotgun (WGS) entry which is preliminary data.</text>
</comment>
<dbReference type="Proteomes" id="UP000055045">
    <property type="component" value="Unassembled WGS sequence"/>
</dbReference>
<comment type="pathway">
    <text evidence="7">Protein modification; protein glycosylation.</text>
</comment>
<accession>A0A101ME23</accession>
<evidence type="ECO:0000256" key="3">
    <source>
        <dbReference type="ARBA" id="ARBA00022692"/>
    </source>
</evidence>
<dbReference type="GO" id="GO:0006506">
    <property type="term" value="P:GPI anchor biosynthetic process"/>
    <property type="evidence" value="ECO:0007669"/>
    <property type="project" value="TreeGrafter"/>
</dbReference>
<evidence type="ECO:0000256" key="1">
    <source>
        <dbReference type="ARBA" id="ARBA00004477"/>
    </source>
</evidence>
<comment type="subcellular location">
    <subcellularLocation>
        <location evidence="1 7">Endoplasmic reticulum membrane</location>
        <topology evidence="1 7">Multi-pass membrane protein</topology>
    </subcellularLocation>
</comment>
<gene>
    <name evidence="8" type="ORF">ACN42_g8389</name>
</gene>
<evidence type="ECO:0000256" key="6">
    <source>
        <dbReference type="ARBA" id="ARBA00023136"/>
    </source>
</evidence>
<dbReference type="InterPro" id="IPR013174">
    <property type="entry name" value="DPM3"/>
</dbReference>
<keyword evidence="3 7" id="KW-0812">Transmembrane</keyword>
<sequence length="114" mass="12820">MTRAVQTLSVLLLVSSVRYEVPPSQEHNPAWLLLTIDQLYLSLFLGLVPLNETVQTEVIPVLPFYALIVFACYLLARLGVAIFTFNDVPEAHAELQKEIELAKVELRQGKVEVD</sequence>
<keyword evidence="5 7" id="KW-1133">Transmembrane helix</keyword>
<comment type="subunit">
    <text evidence="7">Component of the dolichol-phosphate mannose (DPM) synthase complex.</text>
</comment>
<evidence type="ECO:0000256" key="2">
    <source>
        <dbReference type="ARBA" id="ARBA00010430"/>
    </source>
</evidence>
<proteinExistence type="inferred from homology"/>
<dbReference type="EMBL" id="LLXE01000262">
    <property type="protein sequence ID" value="KUM58753.1"/>
    <property type="molecule type" value="Genomic_DNA"/>
</dbReference>
<evidence type="ECO:0000256" key="4">
    <source>
        <dbReference type="ARBA" id="ARBA00022824"/>
    </source>
</evidence>
<comment type="function">
    <text evidence="7">Stabilizer subunit of the dolichol-phosphate mannose (DPM) synthase complex; tethers catalytic subunit to the ER.</text>
</comment>
<keyword evidence="6 7" id="KW-0472">Membrane</keyword>